<dbReference type="AlphaFoldDB" id="A0A7G9SUM8"/>
<reference evidence="4 5" key="1">
    <citation type="submission" date="2020-08" db="EMBL/GenBank/DDBJ databases">
        <title>Genome sequence of Thermomonas carbonis KCTC 42013T.</title>
        <authorList>
            <person name="Hyun D.-W."/>
            <person name="Bae J.-W."/>
        </authorList>
    </citation>
    <scope>NUCLEOTIDE SEQUENCE [LARGE SCALE GENOMIC DNA]</scope>
    <source>
        <strain evidence="4 5">KCTC 42013</strain>
    </source>
</reference>
<name>A0A7G9SUM8_9GAMM</name>
<protein>
    <submittedName>
        <fullName evidence="4">NAD(P)/FAD-dependent oxidoreductase</fullName>
    </submittedName>
</protein>
<dbReference type="InterPro" id="IPR050097">
    <property type="entry name" value="Ferredoxin-NADP_redctase_2"/>
</dbReference>
<dbReference type="Pfam" id="PF07992">
    <property type="entry name" value="Pyr_redox_2"/>
    <property type="match status" value="1"/>
</dbReference>
<dbReference type="PRINTS" id="PR00469">
    <property type="entry name" value="PNDRDTASEII"/>
</dbReference>
<dbReference type="Proteomes" id="UP000515804">
    <property type="component" value="Chromosome"/>
</dbReference>
<evidence type="ECO:0000313" key="4">
    <source>
        <dbReference type="EMBL" id="QNN71553.1"/>
    </source>
</evidence>
<keyword evidence="2" id="KW-0560">Oxidoreductase</keyword>
<dbReference type="Gene3D" id="3.50.50.60">
    <property type="entry name" value="FAD/NAD(P)-binding domain"/>
    <property type="match status" value="2"/>
</dbReference>
<dbReference type="InterPro" id="IPR023753">
    <property type="entry name" value="FAD/NAD-binding_dom"/>
</dbReference>
<dbReference type="PANTHER" id="PTHR48105">
    <property type="entry name" value="THIOREDOXIN REDUCTASE 1-RELATED-RELATED"/>
    <property type="match status" value="1"/>
</dbReference>
<evidence type="ECO:0000259" key="3">
    <source>
        <dbReference type="Pfam" id="PF07992"/>
    </source>
</evidence>
<organism evidence="4 5">
    <name type="scientific">Thermomonas carbonis</name>
    <dbReference type="NCBI Taxonomy" id="1463158"/>
    <lineage>
        <taxon>Bacteria</taxon>
        <taxon>Pseudomonadati</taxon>
        <taxon>Pseudomonadota</taxon>
        <taxon>Gammaproteobacteria</taxon>
        <taxon>Lysobacterales</taxon>
        <taxon>Lysobacteraceae</taxon>
        <taxon>Thermomonas</taxon>
    </lineage>
</organism>
<dbReference type="PRINTS" id="PR00368">
    <property type="entry name" value="FADPNR"/>
</dbReference>
<proteinExistence type="predicted"/>
<evidence type="ECO:0000256" key="1">
    <source>
        <dbReference type="ARBA" id="ARBA00022630"/>
    </source>
</evidence>
<keyword evidence="1" id="KW-0285">Flavoprotein</keyword>
<feature type="domain" description="FAD/NAD(P)-binding" evidence="3">
    <location>
        <begin position="3"/>
        <end position="279"/>
    </location>
</feature>
<dbReference type="KEGG" id="tcn:H9L16_05635"/>
<dbReference type="GO" id="GO:0016491">
    <property type="term" value="F:oxidoreductase activity"/>
    <property type="evidence" value="ECO:0007669"/>
    <property type="project" value="UniProtKB-KW"/>
</dbReference>
<keyword evidence="5" id="KW-1185">Reference proteome</keyword>
<gene>
    <name evidence="4" type="ORF">H9L16_05635</name>
</gene>
<dbReference type="InterPro" id="IPR036188">
    <property type="entry name" value="FAD/NAD-bd_sf"/>
</dbReference>
<sequence>MLDVLVVGAGPAGLTAATYLARFHRRFAVVDAGKSRARWIPTSHNCPGFPSGIGGDALLGKLREQAESFGVCIDEGRIERLQHDGDAFAATAADGRTWRARFVLLATGVVDVMPAMDGLEAGIASHAVRLCAVCDGYEASDAEIAVLAPVDDAIRHAAFLRSFSQRVAAIPSEAGAPSPECVEVAKQAGIELLPTALAMHCDDSGCVVETEAGTRRFDTLYPVLGSDAQSQLASELGAAVDDNGELIVDARMQTNVDGLYAVGDVVSALNQISVAMGHAAIAASALHGRLPANWRERQVDV</sequence>
<accession>A0A7G9SUM8</accession>
<dbReference type="EMBL" id="CP060719">
    <property type="protein sequence ID" value="QNN71553.1"/>
    <property type="molecule type" value="Genomic_DNA"/>
</dbReference>
<evidence type="ECO:0000313" key="5">
    <source>
        <dbReference type="Proteomes" id="UP000515804"/>
    </source>
</evidence>
<evidence type="ECO:0000256" key="2">
    <source>
        <dbReference type="ARBA" id="ARBA00023002"/>
    </source>
</evidence>
<dbReference type="SUPFAM" id="SSF51905">
    <property type="entry name" value="FAD/NAD(P)-binding domain"/>
    <property type="match status" value="1"/>
</dbReference>